<sequence>MTSSKRNRAEALPQDLQEALRRRLAGRAAPGAPGAARQAIPRADRTRPLPLSFAQQRLWFLDRLRPGDPHYNSAVALRLTGELDHAALAAALEHVVARHDALRTTFQEHDGTPTQTVHPAGPLPLPVHDLTGAAGAGLEAALLAEYERPFDLEAGPLLRALLLREAPGTHVLLLTAHHIVTDGWSMGVLLDELCTAYDALAQGASPALAPVPTQYPDFAVWQREQLSGARLERHLAYWKEHLSGAVAPELPLDRPRRGEESGAGAVHTFTVPAATTARLKQLAADRHTTLFTALVAACQTLLARWSGQDDITVGSLTPGRGRTDLERAVGFFVNTVALRTRVETGASFRDLLTAAADTVNDAFAHGDTPFERLVEAVGAPREAGRNPLFDVMVLLHPAPPTAPDPHGLAASPVAVPRRAATFDLSVEFVPDGDGLTGLLEYRTDLFDAATAARMADQLLRTLDGAAADPDRPLGALPLLSPEQERQVTHDWNSTARPVPEETLPELFTRQAARTPDATALVAGDVRLDYATLDARADRVARHLVSRGAGPERLVALRLPRTADMIVAILAVWKAGAGYLPLDPALPEDRVRFLLEDARPALVLDEAALREADDTHGGTVDGPSAPPHPDTTAYVIYTSGSTGRPKGVAVAHRSLANLLAGHREGFVAEAGGGPLNVALTASFSFDTSLEGVLLMADGHPLHLVDGTTRLDAAALVEYVVEHRIDFLDLTPTYLRQLLPAGLLTDPRHHPRVLMLGGEAVGPALWRELAARRDVAAYNFYGPTECTVDALACRIAGDGRPTVGRPLPNVRAYVLDDRLRPVPPGVGGELYLAGVQLARGYSGRPGLTAARFLPDPFGPPGTRMYRTGDLARWSADGRLDYLGRADDQVKVRGHRIEPGEVEAALTDLPDVAAAAVVAVTDPHGHVRLAAYLVPAGPGARPVPAEVRAAVRHVLPDHMVPSSFTVLDALPMTVSGKVDRRALPAPDFQGAEQQREFVAPRTPEEETLARIWAEVLGARRVGVTDNFFELGGDSILSIQAVSRARAAGLHLTSRDVFRHQTVADLAAAASVRTAQVPAPRRPAEEGPAPLTPVQEWFFATHGPLRHFTMSVLLDLPHDLDAPALERALEALAAHHPALRTRFARSGDTWLQHPGEGPATALLTRHDLSGAADPAAERERAATAARAALDPETGGPAARRPVHLLRWAPPTLRHRTPLGSGQRLLAHPARRPRRGLPAGLGGRGGSAGARRHAVHRLGRAPRPPGPRR</sequence>
<dbReference type="EMBL" id="JBGCBD010000002">
    <property type="protein sequence ID" value="MEY9816022.1"/>
    <property type="molecule type" value="Genomic_DNA"/>
</dbReference>
<accession>A0ACC6UWX9</accession>
<comment type="caution">
    <text evidence="1">The sequence shown here is derived from an EMBL/GenBank/DDBJ whole genome shotgun (WGS) entry which is preliminary data.</text>
</comment>
<keyword evidence="2" id="KW-1185">Reference proteome</keyword>
<protein>
    <submittedName>
        <fullName evidence="1">Amino acid adenylation domain-containing protein</fullName>
    </submittedName>
</protein>
<evidence type="ECO:0000313" key="1">
    <source>
        <dbReference type="EMBL" id="MEY9816022.1"/>
    </source>
</evidence>
<name>A0ACC6UWX9_STRAO</name>
<evidence type="ECO:0000313" key="2">
    <source>
        <dbReference type="Proteomes" id="UP001565447"/>
    </source>
</evidence>
<proteinExistence type="predicted"/>
<gene>
    <name evidence="1" type="ORF">RKD21_006279</name>
</gene>
<reference evidence="1" key="1">
    <citation type="submission" date="2024-07" db="EMBL/GenBank/DDBJ databases">
        <title>Genome sequencing of plant associated microbes to promote plant fitness in Sorghum bicolor and Oryza sativa.</title>
        <authorList>
            <person name="Coleman-Derr D."/>
        </authorList>
    </citation>
    <scope>NUCLEOTIDE SEQUENCE</scope>
    <source>
        <strain evidence="1">SAI-173</strain>
    </source>
</reference>
<organism evidence="1 2">
    <name type="scientific">Streptomyces albogriseolus</name>
    <dbReference type="NCBI Taxonomy" id="1887"/>
    <lineage>
        <taxon>Bacteria</taxon>
        <taxon>Bacillati</taxon>
        <taxon>Actinomycetota</taxon>
        <taxon>Actinomycetes</taxon>
        <taxon>Kitasatosporales</taxon>
        <taxon>Streptomycetaceae</taxon>
        <taxon>Streptomyces</taxon>
        <taxon>Streptomyces albogriseolus group</taxon>
    </lineage>
</organism>
<dbReference type="Proteomes" id="UP001565447">
    <property type="component" value="Unassembled WGS sequence"/>
</dbReference>